<evidence type="ECO:0000313" key="1">
    <source>
        <dbReference type="EMBL" id="GGA47411.1"/>
    </source>
</evidence>
<protein>
    <recommendedName>
        <fullName evidence="3">DUF1697 domain-containing protein</fullName>
    </recommendedName>
</protein>
<evidence type="ECO:0008006" key="3">
    <source>
        <dbReference type="Google" id="ProtNLM"/>
    </source>
</evidence>
<dbReference type="AlphaFoldDB" id="A0A916RDM7"/>
<proteinExistence type="predicted"/>
<dbReference type="PANTHER" id="PTHR36439:SF1">
    <property type="entry name" value="DUF1697 DOMAIN-CONTAINING PROTEIN"/>
    <property type="match status" value="1"/>
</dbReference>
<dbReference type="Gene3D" id="3.30.70.1280">
    <property type="entry name" value="SP0830-like domains"/>
    <property type="match status" value="1"/>
</dbReference>
<dbReference type="InterPro" id="IPR012545">
    <property type="entry name" value="DUF1697"/>
</dbReference>
<reference evidence="1 2" key="1">
    <citation type="journal article" date="2014" name="Int. J. Syst. Evol. Microbiol.">
        <title>Complete genome sequence of Corynebacterium casei LMG S-19264T (=DSM 44701T), isolated from a smear-ripened cheese.</title>
        <authorList>
            <consortium name="US DOE Joint Genome Institute (JGI-PGF)"/>
            <person name="Walter F."/>
            <person name="Albersmeier A."/>
            <person name="Kalinowski J."/>
            <person name="Ruckert C."/>
        </authorList>
    </citation>
    <scope>NUCLEOTIDE SEQUENCE [LARGE SCALE GENOMIC DNA]</scope>
    <source>
        <strain evidence="1 2">CGMCC 1.15896</strain>
    </source>
</reference>
<gene>
    <name evidence="1" type="ORF">GCM10011499_16520</name>
</gene>
<keyword evidence="2" id="KW-1185">Reference proteome</keyword>
<name>A0A916RDM7_9HYPH</name>
<dbReference type="OrthoDB" id="9806494at2"/>
<dbReference type="EMBL" id="BMKB01000002">
    <property type="protein sequence ID" value="GGA47411.1"/>
    <property type="molecule type" value="Genomic_DNA"/>
</dbReference>
<comment type="caution">
    <text evidence="1">The sequence shown here is derived from an EMBL/GenBank/DDBJ whole genome shotgun (WGS) entry which is preliminary data.</text>
</comment>
<organism evidence="1 2">
    <name type="scientific">Pelagibacterium lentulum</name>
    <dbReference type="NCBI Taxonomy" id="2029865"/>
    <lineage>
        <taxon>Bacteria</taxon>
        <taxon>Pseudomonadati</taxon>
        <taxon>Pseudomonadota</taxon>
        <taxon>Alphaproteobacteria</taxon>
        <taxon>Hyphomicrobiales</taxon>
        <taxon>Devosiaceae</taxon>
        <taxon>Pelagibacterium</taxon>
    </lineage>
</organism>
<evidence type="ECO:0000313" key="2">
    <source>
        <dbReference type="Proteomes" id="UP000596977"/>
    </source>
</evidence>
<dbReference type="Pfam" id="PF08002">
    <property type="entry name" value="DUF1697"/>
    <property type="match status" value="1"/>
</dbReference>
<dbReference type="PANTHER" id="PTHR36439">
    <property type="entry name" value="BLL4334 PROTEIN"/>
    <property type="match status" value="1"/>
</dbReference>
<dbReference type="RefSeq" id="WP_127073870.1">
    <property type="nucleotide sequence ID" value="NZ_BMKB01000002.1"/>
</dbReference>
<dbReference type="SUPFAM" id="SSF160379">
    <property type="entry name" value="SP0830-like"/>
    <property type="match status" value="1"/>
</dbReference>
<dbReference type="PIRSF" id="PIRSF008502">
    <property type="entry name" value="UCP008502"/>
    <property type="match status" value="1"/>
</dbReference>
<sequence length="177" mass="19244">MTRFVALLYSISLNDGARLKMEPFRQFAEGLGLANPRTVLSTGNLIFDSAARSAPKLTAMLEVAFAERFGRRIDIIVRSGKDWQRLAAANPFVDLPDSEASRIGVRVMREPLTAQARAYLASKVTGTEKLVVVDGDPWMHFADKVAGTPLANALGSRRIGAGTMRNLNCVRKIAAAL</sequence>
<dbReference type="Proteomes" id="UP000596977">
    <property type="component" value="Unassembled WGS sequence"/>
</dbReference>
<accession>A0A916RDM7</accession>